<dbReference type="GO" id="GO:0003743">
    <property type="term" value="F:translation initiation factor activity"/>
    <property type="evidence" value="ECO:0007669"/>
    <property type="project" value="UniProtKB-UniRule"/>
</dbReference>
<comment type="similarity">
    <text evidence="5">Belongs to the eIF-3 subunit G family.</text>
</comment>
<keyword evidence="1 5" id="KW-0963">Cytoplasm</keyword>
<evidence type="ECO:0000256" key="3">
    <source>
        <dbReference type="ARBA" id="ARBA00022884"/>
    </source>
</evidence>
<evidence type="ECO:0000259" key="8">
    <source>
        <dbReference type="PROSITE" id="PS50102"/>
    </source>
</evidence>
<dbReference type="GO" id="GO:0016282">
    <property type="term" value="C:eukaryotic 43S preinitiation complex"/>
    <property type="evidence" value="ECO:0007669"/>
    <property type="project" value="UniProtKB-UniRule"/>
</dbReference>
<reference evidence="9 10" key="1">
    <citation type="journal article" date="2023" name="Elife">
        <title>Identification of key yeast species and microbe-microbe interactions impacting larval growth of Drosophila in the wild.</title>
        <authorList>
            <person name="Mure A."/>
            <person name="Sugiura Y."/>
            <person name="Maeda R."/>
            <person name="Honda K."/>
            <person name="Sakurai N."/>
            <person name="Takahashi Y."/>
            <person name="Watada M."/>
            <person name="Katoh T."/>
            <person name="Gotoh A."/>
            <person name="Gotoh Y."/>
            <person name="Taniguchi I."/>
            <person name="Nakamura K."/>
            <person name="Hayashi T."/>
            <person name="Katayama T."/>
            <person name="Uemura T."/>
            <person name="Hattori Y."/>
        </authorList>
    </citation>
    <scope>NUCLEOTIDE SEQUENCE [LARGE SCALE GENOMIC DNA]</scope>
    <source>
        <strain evidence="9 10">SC-9</strain>
    </source>
</reference>
<dbReference type="PROSITE" id="PS50102">
    <property type="entry name" value="RRM"/>
    <property type="match status" value="1"/>
</dbReference>
<dbReference type="PANTHER" id="PTHR10352">
    <property type="entry name" value="EUKARYOTIC TRANSLATION INITIATION FACTOR 3 SUBUNIT G"/>
    <property type="match status" value="1"/>
</dbReference>
<proteinExistence type="inferred from homology"/>
<evidence type="ECO:0000256" key="4">
    <source>
        <dbReference type="ARBA" id="ARBA00022917"/>
    </source>
</evidence>
<keyword evidence="4 5" id="KW-0648">Protein biosynthesis</keyword>
<dbReference type="GO" id="GO:0005852">
    <property type="term" value="C:eukaryotic translation initiation factor 3 complex"/>
    <property type="evidence" value="ECO:0007669"/>
    <property type="project" value="UniProtKB-UniRule"/>
</dbReference>
<evidence type="ECO:0000256" key="7">
    <source>
        <dbReference type="SAM" id="MobiDB-lite"/>
    </source>
</evidence>
<dbReference type="Gene3D" id="3.30.70.330">
    <property type="match status" value="1"/>
</dbReference>
<gene>
    <name evidence="5" type="primary">TIF35</name>
    <name evidence="9" type="ORF">DASC09_043490</name>
</gene>
<evidence type="ECO:0000313" key="9">
    <source>
        <dbReference type="EMBL" id="GMM37024.1"/>
    </source>
</evidence>
<feature type="region of interest" description="Disordered" evidence="7">
    <location>
        <begin position="141"/>
        <end position="194"/>
    </location>
</feature>
<dbReference type="InterPro" id="IPR017334">
    <property type="entry name" value="eIF3_g"/>
</dbReference>
<dbReference type="SUPFAM" id="SSF54928">
    <property type="entry name" value="RNA-binding domain, RBD"/>
    <property type="match status" value="1"/>
</dbReference>
<evidence type="ECO:0000313" key="10">
    <source>
        <dbReference type="Proteomes" id="UP001360560"/>
    </source>
</evidence>
<evidence type="ECO:0000256" key="2">
    <source>
        <dbReference type="ARBA" id="ARBA00022540"/>
    </source>
</evidence>
<dbReference type="InterPro" id="IPR024675">
    <property type="entry name" value="eIF3g_N"/>
</dbReference>
<dbReference type="HAMAP" id="MF_03006">
    <property type="entry name" value="eIF3g"/>
    <property type="match status" value="1"/>
</dbReference>
<dbReference type="InterPro" id="IPR012677">
    <property type="entry name" value="Nucleotide-bd_a/b_plait_sf"/>
</dbReference>
<dbReference type="CDD" id="cd12408">
    <property type="entry name" value="RRM_eIF3G_like"/>
    <property type="match status" value="1"/>
</dbReference>
<keyword evidence="10" id="KW-1185">Reference proteome</keyword>
<dbReference type="SMART" id="SM00360">
    <property type="entry name" value="RRM"/>
    <property type="match status" value="1"/>
</dbReference>
<accession>A0AAV5QQN4</accession>
<feature type="domain" description="RRM" evidence="8">
    <location>
        <begin position="194"/>
        <end position="273"/>
    </location>
</feature>
<protein>
    <recommendedName>
        <fullName evidence="5">Eukaryotic translation initiation factor 3 subunit G</fullName>
        <shortName evidence="5">eIF3g</shortName>
    </recommendedName>
    <alternativeName>
        <fullName evidence="5">Eukaryotic translation initiation factor 3 RNA-binding subunit</fullName>
        <shortName evidence="5">eIF-3 RNA-binding subunit</shortName>
    </alternativeName>
    <alternativeName>
        <fullName evidence="5">Translation initiation factor eIF3 p33 subunit homolog</fullName>
        <shortName evidence="5">eIF3 p33 homolog</shortName>
    </alternativeName>
</protein>
<keyword evidence="3 6" id="KW-0694">RNA-binding</keyword>
<evidence type="ECO:0000256" key="1">
    <source>
        <dbReference type="ARBA" id="ARBA00022490"/>
    </source>
</evidence>
<dbReference type="InterPro" id="IPR035979">
    <property type="entry name" value="RBD_domain_sf"/>
</dbReference>
<dbReference type="InterPro" id="IPR000504">
    <property type="entry name" value="RRM_dom"/>
</dbReference>
<dbReference type="GO" id="GO:0033290">
    <property type="term" value="C:eukaryotic 48S preinitiation complex"/>
    <property type="evidence" value="ECO:0007669"/>
    <property type="project" value="UniProtKB-UniRule"/>
</dbReference>
<dbReference type="CDD" id="cd12933">
    <property type="entry name" value="eIF3G"/>
    <property type="match status" value="1"/>
</dbReference>
<keyword evidence="2 5" id="KW-0396">Initiation factor</keyword>
<dbReference type="EMBL" id="BTFZ01000011">
    <property type="protein sequence ID" value="GMM37024.1"/>
    <property type="molecule type" value="Genomic_DNA"/>
</dbReference>
<dbReference type="Pfam" id="PF12353">
    <property type="entry name" value="eIF3g"/>
    <property type="match status" value="1"/>
</dbReference>
<dbReference type="InterPro" id="IPR034240">
    <property type="entry name" value="eIF3G_RRM"/>
</dbReference>
<organism evidence="9 10">
    <name type="scientific">Saccharomycopsis crataegensis</name>
    <dbReference type="NCBI Taxonomy" id="43959"/>
    <lineage>
        <taxon>Eukaryota</taxon>
        <taxon>Fungi</taxon>
        <taxon>Dikarya</taxon>
        <taxon>Ascomycota</taxon>
        <taxon>Saccharomycotina</taxon>
        <taxon>Saccharomycetes</taxon>
        <taxon>Saccharomycopsidaceae</taxon>
        <taxon>Saccharomycopsis</taxon>
    </lineage>
</organism>
<comment type="subcellular location">
    <subcellularLocation>
        <location evidence="5">Cytoplasm</location>
    </subcellularLocation>
</comment>
<evidence type="ECO:0000256" key="5">
    <source>
        <dbReference type="HAMAP-Rule" id="MF_03006"/>
    </source>
</evidence>
<dbReference type="Pfam" id="PF00076">
    <property type="entry name" value="RRM_1"/>
    <property type="match status" value="1"/>
</dbReference>
<evidence type="ECO:0000256" key="6">
    <source>
        <dbReference type="PROSITE-ProRule" id="PRU00176"/>
    </source>
</evidence>
<sequence>MATGSWADEEDELPPTRIIDNKDGTKLVISYKFNEDNKKVQITQKIKHTMIREHVHPAVAARRKWKKYGAEKDKPEGPDLSTTQIGDPVQLKLSFNMKQAELEEEEKQKAEQKSTTINVFKCRYCGGEHFTARCPYKETLGSMSQSTASNPPPEDESSGNAGGSGGSGYVPPHLRNRKPGEASSGGKFERDDSTTLRVTQLNEIVDEDMIRHELFGNFRSIQRVNLVRNRETGKSKGLAYVAFATISDAERALEMYNGKGYHNLILQLEWSKPKK</sequence>
<comment type="subunit">
    <text evidence="5">Component of the eukaryotic translation initiation factor 3 (eIF-3) complex.</text>
</comment>
<dbReference type="AlphaFoldDB" id="A0AAV5QQN4"/>
<dbReference type="Proteomes" id="UP001360560">
    <property type="component" value="Unassembled WGS sequence"/>
</dbReference>
<name>A0AAV5QQN4_9ASCO</name>
<comment type="caution">
    <text evidence="9">The sequence shown here is derived from an EMBL/GenBank/DDBJ whole genome shotgun (WGS) entry which is preliminary data.</text>
</comment>
<dbReference type="PIRSF" id="PIRSF037949">
    <property type="entry name" value="Transl_init_eIF-3_RNA-bind"/>
    <property type="match status" value="1"/>
</dbReference>
<dbReference type="GO" id="GO:0003723">
    <property type="term" value="F:RNA binding"/>
    <property type="evidence" value="ECO:0007669"/>
    <property type="project" value="UniProtKB-UniRule"/>
</dbReference>
<dbReference type="GO" id="GO:0001732">
    <property type="term" value="P:formation of cytoplasmic translation initiation complex"/>
    <property type="evidence" value="ECO:0007669"/>
    <property type="project" value="UniProtKB-UniRule"/>
</dbReference>
<comment type="function">
    <text evidence="5">RNA-binding component of the eukaryotic translation initiation factor 3 (eIF-3) complex, which is involved in protein synthesis of a specialized repertoire of mRNAs and, together with other initiation factors, stimulates binding of mRNA and methionyl-tRNAi to the 40S ribosome. The eIF-3 complex specifically targets and initiates translation of a subset of mRNAs involved in cell proliferation. This subunit can bind 18S rRNA.</text>
</comment>